<dbReference type="OrthoDB" id="9783171at2"/>
<dbReference type="GO" id="GO:0005737">
    <property type="term" value="C:cytoplasm"/>
    <property type="evidence" value="ECO:0007669"/>
    <property type="project" value="TreeGrafter"/>
</dbReference>
<evidence type="ECO:0000256" key="2">
    <source>
        <dbReference type="ARBA" id="ARBA00022964"/>
    </source>
</evidence>
<feature type="domain" description="Prolyl 4-hydroxylase alpha subunit" evidence="4">
    <location>
        <begin position="24"/>
        <end position="237"/>
    </location>
</feature>
<dbReference type="InterPro" id="IPR006620">
    <property type="entry name" value="Pro_4_hyd_alph"/>
</dbReference>
<dbReference type="RefSeq" id="WP_135194931.1">
    <property type="nucleotide sequence ID" value="NZ_SPVH01000006.1"/>
</dbReference>
<accession>A0A4Y9RW29</accession>
<dbReference type="Proteomes" id="UP000298216">
    <property type="component" value="Unassembled WGS sequence"/>
</dbReference>
<dbReference type="PANTHER" id="PTHR12117:SF0">
    <property type="entry name" value="PROLYL 3-HYDROXYLASE OGFOD1"/>
    <property type="match status" value="1"/>
</dbReference>
<comment type="cofactor">
    <cofactor evidence="1">
        <name>L-ascorbate</name>
        <dbReference type="ChEBI" id="CHEBI:38290"/>
    </cofactor>
</comment>
<dbReference type="Pfam" id="PF13661">
    <property type="entry name" value="2OG-FeII_Oxy_4"/>
    <property type="match status" value="1"/>
</dbReference>
<dbReference type="InterPro" id="IPR051842">
    <property type="entry name" value="uS12_prolyl_hydroxylase"/>
</dbReference>
<dbReference type="GO" id="GO:0031418">
    <property type="term" value="F:L-ascorbic acid binding"/>
    <property type="evidence" value="ECO:0007669"/>
    <property type="project" value="InterPro"/>
</dbReference>
<proteinExistence type="predicted"/>
<dbReference type="AlphaFoldDB" id="A0A4Y9RW29"/>
<reference evidence="5 6" key="1">
    <citation type="submission" date="2019-03" db="EMBL/GenBank/DDBJ databases">
        <title>Draft genome of Brevundimonas sp. a heavy metal resistant soil bacteria.</title>
        <authorList>
            <person name="Soto J."/>
        </authorList>
    </citation>
    <scope>NUCLEOTIDE SEQUENCE [LARGE SCALE GENOMIC DNA]</scope>
    <source>
        <strain evidence="5 6">B-10</strain>
    </source>
</reference>
<sequence>MSERTIRLNPRLDPRDYAAAYARDGMVQVPDLLDEASAEWLALALEHDTAWSLALPTAKGGELISPQEMAALGRDELNARVQAALHKGRDGFSFVYLAYPVIKVFLTGQDPGHATHVLIQFFNDTPFIEFAKAVTGETALTKIDAQATWFRPGDFLTLHDDTDQGQRRAAYTLGLSRDWRSDWGGQLMFHDANGDIERGLKPGFNVWTVFKTPRMHSVAPVAGYAGGKRRSITGWLRDDPPVK</sequence>
<dbReference type="SMART" id="SM00702">
    <property type="entry name" value="P4Hc"/>
    <property type="match status" value="1"/>
</dbReference>
<dbReference type="GO" id="GO:0031543">
    <property type="term" value="F:peptidyl-proline dioxygenase activity"/>
    <property type="evidence" value="ECO:0007669"/>
    <property type="project" value="TreeGrafter"/>
</dbReference>
<evidence type="ECO:0000313" key="5">
    <source>
        <dbReference type="EMBL" id="TFW12451.1"/>
    </source>
</evidence>
<evidence type="ECO:0000313" key="6">
    <source>
        <dbReference type="Proteomes" id="UP000298216"/>
    </source>
</evidence>
<organism evidence="5 6">
    <name type="scientific">Brevundimonas intermedia</name>
    <dbReference type="NCBI Taxonomy" id="74315"/>
    <lineage>
        <taxon>Bacteria</taxon>
        <taxon>Pseudomonadati</taxon>
        <taxon>Pseudomonadota</taxon>
        <taxon>Alphaproteobacteria</taxon>
        <taxon>Caulobacterales</taxon>
        <taxon>Caulobacteraceae</taxon>
        <taxon>Brevundimonas</taxon>
    </lineage>
</organism>
<protein>
    <submittedName>
        <fullName evidence="5">Proline hydroxylase</fullName>
    </submittedName>
</protein>
<dbReference type="EMBL" id="SPVH01000006">
    <property type="protein sequence ID" value="TFW12451.1"/>
    <property type="molecule type" value="Genomic_DNA"/>
</dbReference>
<dbReference type="PANTHER" id="PTHR12117">
    <property type="entry name" value="HISTONE ACETYLTRANSFERASE COMPLEX"/>
    <property type="match status" value="1"/>
</dbReference>
<comment type="caution">
    <text evidence="5">The sequence shown here is derived from an EMBL/GenBank/DDBJ whole genome shotgun (WGS) entry which is preliminary data.</text>
</comment>
<dbReference type="GO" id="GO:0006449">
    <property type="term" value="P:regulation of translational termination"/>
    <property type="evidence" value="ECO:0007669"/>
    <property type="project" value="TreeGrafter"/>
</dbReference>
<evidence type="ECO:0000256" key="1">
    <source>
        <dbReference type="ARBA" id="ARBA00001961"/>
    </source>
</evidence>
<dbReference type="InterPro" id="IPR039558">
    <property type="entry name" value="TPA1/OFD1_N"/>
</dbReference>
<keyword evidence="6" id="KW-1185">Reference proteome</keyword>
<dbReference type="Gene3D" id="2.60.120.620">
    <property type="entry name" value="q2cbj1_9rhob like domain"/>
    <property type="match status" value="1"/>
</dbReference>
<gene>
    <name evidence="5" type="ORF">EGY25_10600</name>
</gene>
<evidence type="ECO:0000259" key="4">
    <source>
        <dbReference type="SMART" id="SM00702"/>
    </source>
</evidence>
<evidence type="ECO:0000256" key="3">
    <source>
        <dbReference type="ARBA" id="ARBA00023002"/>
    </source>
</evidence>
<keyword evidence="2" id="KW-0223">Dioxygenase</keyword>
<name>A0A4Y9RW29_9CAUL</name>
<dbReference type="GO" id="GO:0005506">
    <property type="term" value="F:iron ion binding"/>
    <property type="evidence" value="ECO:0007669"/>
    <property type="project" value="InterPro"/>
</dbReference>
<keyword evidence="3" id="KW-0560">Oxidoreductase</keyword>